<keyword evidence="5" id="KW-1185">Reference proteome</keyword>
<dbReference type="PROSITE" id="PS50977">
    <property type="entry name" value="HTH_TETR_2"/>
    <property type="match status" value="1"/>
</dbReference>
<feature type="DNA-binding region" description="H-T-H motif" evidence="2">
    <location>
        <begin position="34"/>
        <end position="53"/>
    </location>
</feature>
<dbReference type="InterPro" id="IPR001647">
    <property type="entry name" value="HTH_TetR"/>
</dbReference>
<dbReference type="PRINTS" id="PR00455">
    <property type="entry name" value="HTHTETR"/>
</dbReference>
<gene>
    <name evidence="4" type="ORF">HF295_04315</name>
</gene>
<dbReference type="InterPro" id="IPR009057">
    <property type="entry name" value="Homeodomain-like_sf"/>
</dbReference>
<dbReference type="Proteomes" id="UP000512167">
    <property type="component" value="Chromosome"/>
</dbReference>
<dbReference type="SUPFAM" id="SSF46689">
    <property type="entry name" value="Homeodomain-like"/>
    <property type="match status" value="1"/>
</dbReference>
<accession>A0A7L6N4F8</accession>
<dbReference type="Pfam" id="PF00440">
    <property type="entry name" value="TetR_N"/>
    <property type="match status" value="1"/>
</dbReference>
<name>A0A7L6N4F8_9MOLU</name>
<dbReference type="RefSeq" id="WP_312030950.1">
    <property type="nucleotide sequence ID" value="NZ_CP051151.1"/>
</dbReference>
<evidence type="ECO:0000313" key="5">
    <source>
        <dbReference type="Proteomes" id="UP000512167"/>
    </source>
</evidence>
<evidence type="ECO:0000256" key="2">
    <source>
        <dbReference type="PROSITE-ProRule" id="PRU00335"/>
    </source>
</evidence>
<proteinExistence type="predicted"/>
<dbReference type="InterPro" id="IPR050624">
    <property type="entry name" value="HTH-type_Tx_Regulator"/>
</dbReference>
<keyword evidence="1 2" id="KW-0238">DNA-binding</keyword>
<dbReference type="SUPFAM" id="SSF48498">
    <property type="entry name" value="Tetracyclin repressor-like, C-terminal domain"/>
    <property type="match status" value="1"/>
</dbReference>
<evidence type="ECO:0000313" key="4">
    <source>
        <dbReference type="EMBL" id="QLY40128.1"/>
    </source>
</evidence>
<evidence type="ECO:0000259" key="3">
    <source>
        <dbReference type="PROSITE" id="PS50977"/>
    </source>
</evidence>
<dbReference type="Gene3D" id="1.10.357.10">
    <property type="entry name" value="Tetracycline Repressor, domain 2"/>
    <property type="match status" value="1"/>
</dbReference>
<organism evidence="4 5">
    <name type="scientific">Hujiaoplasma nucleasis</name>
    <dbReference type="NCBI Taxonomy" id="2725268"/>
    <lineage>
        <taxon>Bacteria</taxon>
        <taxon>Bacillati</taxon>
        <taxon>Mycoplasmatota</taxon>
        <taxon>Mollicutes</taxon>
        <taxon>Candidatus Izemoplasmatales</taxon>
        <taxon>Hujiaoplasmataceae</taxon>
        <taxon>Hujiaoplasma</taxon>
    </lineage>
</organism>
<dbReference type="GO" id="GO:0003677">
    <property type="term" value="F:DNA binding"/>
    <property type="evidence" value="ECO:0007669"/>
    <property type="project" value="UniProtKB-UniRule"/>
</dbReference>
<dbReference type="KEGG" id="tbk:HF295_04315"/>
<dbReference type="InterPro" id="IPR036271">
    <property type="entry name" value="Tet_transcr_reg_TetR-rel_C_sf"/>
</dbReference>
<sequence>MPKNTFFNLEYSKRKKILESAINEFSDKAYEQVHLSVIIKNADIPRGSFYQYFTDKKDLYLYIIDIIKEKKMEYLSDAFNRSDIPFLDLVLSLYKLGIIFAIDHPKYVKIFDKLLHNQNEIYENIMKENLKYAVDYYSKLINQDKDKGLIRKDIDTYTLAKIISDLTTNVTINDLDLSHPKESYEKMNKNIHHILNILRKGVETHE</sequence>
<dbReference type="EMBL" id="CP051151">
    <property type="protein sequence ID" value="QLY40128.1"/>
    <property type="molecule type" value="Genomic_DNA"/>
</dbReference>
<evidence type="ECO:0000256" key="1">
    <source>
        <dbReference type="ARBA" id="ARBA00023125"/>
    </source>
</evidence>
<protein>
    <submittedName>
        <fullName evidence="4">TetR/AcrR family transcriptional regulator</fullName>
    </submittedName>
</protein>
<dbReference type="PANTHER" id="PTHR43479">
    <property type="entry name" value="ACREF/ENVCD OPERON REPRESSOR-RELATED"/>
    <property type="match status" value="1"/>
</dbReference>
<dbReference type="AlphaFoldDB" id="A0A7L6N4F8"/>
<feature type="domain" description="HTH tetR-type" evidence="3">
    <location>
        <begin position="11"/>
        <end position="71"/>
    </location>
</feature>
<reference evidence="4 5" key="1">
    <citation type="submission" date="2020-04" db="EMBL/GenBank/DDBJ databases">
        <authorList>
            <person name="Zheng R.K."/>
            <person name="Sun C.M."/>
        </authorList>
    </citation>
    <scope>NUCLEOTIDE SEQUENCE [LARGE SCALE GENOMIC DNA]</scope>
    <source>
        <strain evidence="5">zrk29</strain>
    </source>
</reference>
<dbReference type="PANTHER" id="PTHR43479:SF11">
    <property type="entry name" value="ACREF_ENVCD OPERON REPRESSOR-RELATED"/>
    <property type="match status" value="1"/>
</dbReference>